<comment type="caution">
    <text evidence="2">The sequence shown here is derived from an EMBL/GenBank/DDBJ whole genome shotgun (WGS) entry which is preliminary data.</text>
</comment>
<dbReference type="EMBL" id="JARFVA010000001">
    <property type="protein sequence ID" value="MDF0705791.1"/>
    <property type="molecule type" value="Genomic_DNA"/>
</dbReference>
<evidence type="ECO:0000259" key="1">
    <source>
        <dbReference type="Pfam" id="PF10026"/>
    </source>
</evidence>
<keyword evidence="2" id="KW-0645">Protease</keyword>
<dbReference type="GO" id="GO:0008233">
    <property type="term" value="F:peptidase activity"/>
    <property type="evidence" value="ECO:0007669"/>
    <property type="project" value="UniProtKB-KW"/>
</dbReference>
<accession>A0ABT5XJD2</accession>
<reference evidence="2 3" key="1">
    <citation type="submission" date="2023-03" db="EMBL/GenBank/DDBJ databases">
        <title>Muricauda XX sp. nov. and Muricauda XXX sp. nov., two novel species isolated from Okinawa Trough.</title>
        <authorList>
            <person name="Cao W."/>
            <person name="Deng X."/>
        </authorList>
    </citation>
    <scope>NUCLEOTIDE SEQUENCE [LARGE SCALE GENOMIC DNA]</scope>
    <source>
        <strain evidence="2 3">81s02</strain>
    </source>
</reference>
<dbReference type="InterPro" id="IPR018728">
    <property type="entry name" value="DUF2268"/>
</dbReference>
<gene>
    <name evidence="2" type="ORF">PY091_01100</name>
</gene>
<feature type="domain" description="DUF2268" evidence="1">
    <location>
        <begin position="116"/>
        <end position="242"/>
    </location>
</feature>
<evidence type="ECO:0000313" key="3">
    <source>
        <dbReference type="Proteomes" id="UP001217083"/>
    </source>
</evidence>
<sequence>MKSIKILLFLLVSTVISNCKNSPNSTETASSIITFLDNGEEFTPSEQKQIREVVLQSEQEIRTLLPTLPDSINVSFEIVDWDLDVVGGVTGRTETNSPPVVFIQISENYPGGITAATQKALKHTIFHEFHHLSRGWAIQDNKYGPGISIAAINEGLAVVFSEEYTNEAMEADTPPAEAIAEAWVKEIRALPINANYQHWMFQHPDGRLAVGYRTGNFLIRKAMSESGKDILELSELTPDEIYQLAGYGQSN</sequence>
<evidence type="ECO:0000313" key="2">
    <source>
        <dbReference type="EMBL" id="MDF0705791.1"/>
    </source>
</evidence>
<dbReference type="RefSeq" id="WP_275647908.1">
    <property type="nucleotide sequence ID" value="NZ_JARFVA010000001.1"/>
</dbReference>
<dbReference type="Pfam" id="PF10026">
    <property type="entry name" value="DUF2268"/>
    <property type="match status" value="1"/>
</dbReference>
<dbReference type="GO" id="GO:0006508">
    <property type="term" value="P:proteolysis"/>
    <property type="evidence" value="ECO:0007669"/>
    <property type="project" value="UniProtKB-KW"/>
</dbReference>
<dbReference type="Proteomes" id="UP001217083">
    <property type="component" value="Unassembled WGS sequence"/>
</dbReference>
<keyword evidence="2" id="KW-0378">Hydrolase</keyword>
<proteinExistence type="predicted"/>
<protein>
    <submittedName>
        <fullName evidence="2">DUF2268 domain-containing putative Zn-dependent protease</fullName>
    </submittedName>
</protein>
<organism evidence="2 3">
    <name type="scientific">Flagellimonas okinawensis</name>
    <dbReference type="NCBI Taxonomy" id="3031324"/>
    <lineage>
        <taxon>Bacteria</taxon>
        <taxon>Pseudomonadati</taxon>
        <taxon>Bacteroidota</taxon>
        <taxon>Flavobacteriia</taxon>
        <taxon>Flavobacteriales</taxon>
        <taxon>Flavobacteriaceae</taxon>
        <taxon>Flagellimonas</taxon>
    </lineage>
</organism>
<name>A0ABT5XJD2_9FLAO</name>
<keyword evidence="3" id="KW-1185">Reference proteome</keyword>